<keyword evidence="3" id="KW-1185">Reference proteome</keyword>
<feature type="region of interest" description="Disordered" evidence="1">
    <location>
        <begin position="1"/>
        <end position="29"/>
    </location>
</feature>
<organism evidence="2 3">
    <name type="scientific">Linum trigynum</name>
    <dbReference type="NCBI Taxonomy" id="586398"/>
    <lineage>
        <taxon>Eukaryota</taxon>
        <taxon>Viridiplantae</taxon>
        <taxon>Streptophyta</taxon>
        <taxon>Embryophyta</taxon>
        <taxon>Tracheophyta</taxon>
        <taxon>Spermatophyta</taxon>
        <taxon>Magnoliopsida</taxon>
        <taxon>eudicotyledons</taxon>
        <taxon>Gunneridae</taxon>
        <taxon>Pentapetalae</taxon>
        <taxon>rosids</taxon>
        <taxon>fabids</taxon>
        <taxon>Malpighiales</taxon>
        <taxon>Linaceae</taxon>
        <taxon>Linum</taxon>
    </lineage>
</organism>
<protein>
    <submittedName>
        <fullName evidence="2">Uncharacterized protein</fullName>
    </submittedName>
</protein>
<dbReference type="EMBL" id="OZ034822">
    <property type="protein sequence ID" value="CAL1412124.1"/>
    <property type="molecule type" value="Genomic_DNA"/>
</dbReference>
<feature type="compositionally biased region" description="Basic and acidic residues" evidence="1">
    <location>
        <begin position="1"/>
        <end position="18"/>
    </location>
</feature>
<sequence>MQAWHESTRHELTRDKQRTGQLYHNPPRTWDDDVRDLRVEVGQTGPAEEPRGQRAVLETMMYGGIPGRAVGLGTKGKTMGQEKPGRTDLWTEDQGHVKANWGTRAQGCQ</sequence>
<proteinExistence type="predicted"/>
<accession>A0AAV2GN73</accession>
<evidence type="ECO:0000313" key="3">
    <source>
        <dbReference type="Proteomes" id="UP001497516"/>
    </source>
</evidence>
<dbReference type="Proteomes" id="UP001497516">
    <property type="component" value="Chromosome 9"/>
</dbReference>
<feature type="region of interest" description="Disordered" evidence="1">
    <location>
        <begin position="68"/>
        <end position="89"/>
    </location>
</feature>
<name>A0AAV2GN73_9ROSI</name>
<gene>
    <name evidence="2" type="ORF">LTRI10_LOCUS51437</name>
</gene>
<evidence type="ECO:0000256" key="1">
    <source>
        <dbReference type="SAM" id="MobiDB-lite"/>
    </source>
</evidence>
<evidence type="ECO:0000313" key="2">
    <source>
        <dbReference type="EMBL" id="CAL1412124.1"/>
    </source>
</evidence>
<reference evidence="2 3" key="1">
    <citation type="submission" date="2024-04" db="EMBL/GenBank/DDBJ databases">
        <authorList>
            <person name="Fracassetti M."/>
        </authorList>
    </citation>
    <scope>NUCLEOTIDE SEQUENCE [LARGE SCALE GENOMIC DNA]</scope>
</reference>
<dbReference type="AlphaFoldDB" id="A0AAV2GN73"/>